<proteinExistence type="inferred from homology"/>
<dbReference type="CDD" id="cd01635">
    <property type="entry name" value="Glycosyltransferase_GTB-type"/>
    <property type="match status" value="1"/>
</dbReference>
<evidence type="ECO:0000259" key="8">
    <source>
        <dbReference type="Pfam" id="PF00534"/>
    </source>
</evidence>
<dbReference type="InterPro" id="IPR001296">
    <property type="entry name" value="Glyco_trans_1"/>
</dbReference>
<evidence type="ECO:0000313" key="10">
    <source>
        <dbReference type="Proteomes" id="UP000694845"/>
    </source>
</evidence>
<dbReference type="InterPro" id="IPR022701">
    <property type="entry name" value="QTMAN_N"/>
</dbReference>
<dbReference type="RefSeq" id="XP_022095916.1">
    <property type="nucleotide sequence ID" value="XM_022240224.1"/>
</dbReference>
<organism evidence="10 12">
    <name type="scientific">Acanthaster planci</name>
    <name type="common">Crown-of-thorns starfish</name>
    <dbReference type="NCBI Taxonomy" id="133434"/>
    <lineage>
        <taxon>Eukaryota</taxon>
        <taxon>Metazoa</taxon>
        <taxon>Echinodermata</taxon>
        <taxon>Eleutherozoa</taxon>
        <taxon>Asterozoa</taxon>
        <taxon>Asteroidea</taxon>
        <taxon>Valvatacea</taxon>
        <taxon>Valvatida</taxon>
        <taxon>Acanthasteridae</taxon>
        <taxon>Acanthaster</taxon>
    </lineage>
</organism>
<sequence>MDPLFSEAYQTLIIEPFYGGSHQQLVDLLMANLPYSVKHTLPATKWHWKARTSALHFAQVIPRSEHYRVLFSSSVLNLAELVAMRTDLAGLHKVLYFHENQLVYPVRKQQDRDFQYGYNQIISCLIADTILFNSAYNMESFLTSIDSFLSLIPVSGYKSKGMHKPIRPKCRVLYFPLQLPELDTVSPGEPSGCQPFLPGQNIRRVQSEDPAEGTTGSLRDSDPRCALAEDTDGHEEDWLDTAARPKFGNFRYARRVSRENLENDKKGNCVADAATRRKQKSSASRSREKEDTMAQSHDQAQSHDKAPSHDKTQSHDTSHLAAGERRAMWRSGSQKPLHILWAHRWEHDKNPDLFLHTLMKLHDAGLEFRVSVLGEHFNEVPEIFAEAKAKLQDRIVDWGYQSSKEDYYRVLFAADVAVSTADHEFFGVAMLEAVHLRCYPLCPNCLVYPEIFPKQYLYNTSQQLFKRLREFCRHPQLVRKHDLQVDVRQYSWEVLKHDYLEILSSSSATVTMKTFPRSSFEYEKESNQSVTQQNKMIFQAAGRREIAQPSATRDSKALTRSASQEDRAVPQSTIQRSKALAQLAAHQNKTPAIEQPKPVSLSTTQQAKAIALSATEKYKQLHNHPPSNTKH</sequence>
<feature type="region of interest" description="Disordered" evidence="7">
    <location>
        <begin position="187"/>
        <end position="240"/>
    </location>
</feature>
<evidence type="ECO:0000313" key="11">
    <source>
        <dbReference type="RefSeq" id="XP_022095916.1"/>
    </source>
</evidence>
<dbReference type="OrthoDB" id="10032790at2759"/>
<dbReference type="SUPFAM" id="SSF53756">
    <property type="entry name" value="UDP-Glycosyltransferase/glycogen phosphorylase"/>
    <property type="match status" value="1"/>
</dbReference>
<dbReference type="InterPro" id="IPR051862">
    <property type="entry name" value="GT-like_domain_containing_1"/>
</dbReference>
<protein>
    <recommendedName>
        <fullName evidence="5">tRNA-queuosine alpha-mannosyltransferase</fullName>
        <ecNumber evidence="4">2.4.1.110</ecNumber>
    </recommendedName>
</protein>
<feature type="domain" description="tRNA-queuosine alpha-mannosyltransferase N-terminal" evidence="9">
    <location>
        <begin position="11"/>
        <end position="177"/>
    </location>
</feature>
<comment type="similarity">
    <text evidence="1">Belongs to the glycosyltransferase group 1 family. Glycosyltransferase 4 subfamily.</text>
</comment>
<keyword evidence="3" id="KW-0808">Transferase</keyword>
<dbReference type="RefSeq" id="XP_022095924.1">
    <property type="nucleotide sequence ID" value="XM_022240232.1"/>
</dbReference>
<evidence type="ECO:0000256" key="2">
    <source>
        <dbReference type="ARBA" id="ARBA00022676"/>
    </source>
</evidence>
<dbReference type="Gene3D" id="3.40.50.2000">
    <property type="entry name" value="Glycogen Phosphorylase B"/>
    <property type="match status" value="1"/>
</dbReference>
<keyword evidence="2" id="KW-0328">Glycosyltransferase</keyword>
<dbReference type="EC" id="2.4.1.110" evidence="4"/>
<dbReference type="AlphaFoldDB" id="A0A8B7YRL8"/>
<dbReference type="PANTHER" id="PTHR13615:SF3">
    <property type="entry name" value="GLYCOSYLTRANSFERASE-LIKE DOMAIN-CONTAINING PROTEIN 1"/>
    <property type="match status" value="1"/>
</dbReference>
<feature type="region of interest" description="Disordered" evidence="7">
    <location>
        <begin position="267"/>
        <end position="325"/>
    </location>
</feature>
<dbReference type="Proteomes" id="UP000694845">
    <property type="component" value="Unplaced"/>
</dbReference>
<feature type="region of interest" description="Disordered" evidence="7">
    <location>
        <begin position="545"/>
        <end position="573"/>
    </location>
</feature>
<dbReference type="Pfam" id="PF00534">
    <property type="entry name" value="Glycos_transf_1"/>
    <property type="match status" value="1"/>
</dbReference>
<dbReference type="Pfam" id="PF12038">
    <property type="entry name" value="QTMAN_N"/>
    <property type="match status" value="1"/>
</dbReference>
<evidence type="ECO:0000256" key="5">
    <source>
        <dbReference type="ARBA" id="ARBA00044539"/>
    </source>
</evidence>
<evidence type="ECO:0000256" key="6">
    <source>
        <dbReference type="ARBA" id="ARBA00048439"/>
    </source>
</evidence>
<evidence type="ECO:0000313" key="12">
    <source>
        <dbReference type="RefSeq" id="XP_022095924.1"/>
    </source>
</evidence>
<name>A0A8B7YRL8_ACAPL</name>
<dbReference type="GO" id="GO:0016438">
    <property type="term" value="F:tRNA-queuosine(34) beta-mannosyltransferase activity"/>
    <property type="evidence" value="ECO:0007669"/>
    <property type="project" value="UniProtKB-EC"/>
</dbReference>
<evidence type="ECO:0000256" key="3">
    <source>
        <dbReference type="ARBA" id="ARBA00022679"/>
    </source>
</evidence>
<feature type="compositionally biased region" description="Basic and acidic residues" evidence="7">
    <location>
        <begin position="553"/>
        <end position="568"/>
    </location>
</feature>
<feature type="compositionally biased region" description="Acidic residues" evidence="7">
    <location>
        <begin position="229"/>
        <end position="239"/>
    </location>
</feature>
<evidence type="ECO:0000259" key="9">
    <source>
        <dbReference type="Pfam" id="PF12038"/>
    </source>
</evidence>
<keyword evidence="10" id="KW-1185">Reference proteome</keyword>
<dbReference type="KEGG" id="aplc:110982073"/>
<accession>A0A8B7YRL8</accession>
<feature type="domain" description="Glycosyl transferase family 1" evidence="8">
    <location>
        <begin position="334"/>
        <end position="452"/>
    </location>
</feature>
<feature type="compositionally biased region" description="Basic and acidic residues" evidence="7">
    <location>
        <begin position="300"/>
        <end position="325"/>
    </location>
</feature>
<dbReference type="PANTHER" id="PTHR13615">
    <property type="entry name" value="GLYCOSYLTRANSFERASE-LIKE 1"/>
    <property type="match status" value="1"/>
</dbReference>
<reference evidence="11 12" key="1">
    <citation type="submission" date="2025-04" db="UniProtKB">
        <authorList>
            <consortium name="RefSeq"/>
        </authorList>
    </citation>
    <scope>IDENTIFICATION</scope>
</reference>
<dbReference type="OMA" id="HRWEYDK"/>
<comment type="catalytic activity">
    <reaction evidence="6">
        <text>queuosine(34) in tRNA(Asp) + GDP-alpha-D-mannose = O-4''-alpha-D-mannosylqueuosine(34) in tRNA(Asp) + GDP + H(+)</text>
        <dbReference type="Rhea" id="RHEA:12885"/>
        <dbReference type="Rhea" id="RHEA-COMP:18572"/>
        <dbReference type="Rhea" id="RHEA-COMP:18581"/>
        <dbReference type="ChEBI" id="CHEBI:15378"/>
        <dbReference type="ChEBI" id="CHEBI:57527"/>
        <dbReference type="ChEBI" id="CHEBI:58189"/>
        <dbReference type="ChEBI" id="CHEBI:194431"/>
        <dbReference type="ChEBI" id="CHEBI:194442"/>
        <dbReference type="EC" id="2.4.1.110"/>
    </reaction>
    <physiologicalReaction direction="left-to-right" evidence="6">
        <dbReference type="Rhea" id="RHEA:12886"/>
    </physiologicalReaction>
</comment>
<dbReference type="GeneID" id="110982073"/>
<evidence type="ECO:0000256" key="1">
    <source>
        <dbReference type="ARBA" id="ARBA00009481"/>
    </source>
</evidence>
<evidence type="ECO:0000256" key="7">
    <source>
        <dbReference type="SAM" id="MobiDB-lite"/>
    </source>
</evidence>
<evidence type="ECO:0000256" key="4">
    <source>
        <dbReference type="ARBA" id="ARBA00044517"/>
    </source>
</evidence>
<gene>
    <name evidence="11 12" type="primary">LOC110982073</name>
</gene>
<dbReference type="CTD" id="227835"/>